<evidence type="ECO:0000256" key="6">
    <source>
        <dbReference type="ARBA" id="ARBA00023053"/>
    </source>
</evidence>
<gene>
    <name evidence="14" type="primary">nhaD</name>
    <name evidence="14" type="ORF">HQ497_05015</name>
</gene>
<dbReference type="InterPro" id="IPR004680">
    <property type="entry name" value="Cit_transptr-like_dom"/>
</dbReference>
<keyword evidence="9" id="KW-0739">Sodium transport</keyword>
<accession>A0A973A8G8</accession>
<feature type="transmembrane region" description="Helical" evidence="11">
    <location>
        <begin position="261"/>
        <end position="278"/>
    </location>
</feature>
<feature type="transmembrane region" description="Helical" evidence="11">
    <location>
        <begin position="141"/>
        <end position="174"/>
    </location>
</feature>
<dbReference type="Pfam" id="PF03600">
    <property type="entry name" value="CitMHS"/>
    <property type="match status" value="1"/>
</dbReference>
<organism evidence="14 15">
    <name type="scientific">SAR86 cluster bacterium</name>
    <dbReference type="NCBI Taxonomy" id="2030880"/>
    <lineage>
        <taxon>Bacteria</taxon>
        <taxon>Pseudomonadati</taxon>
        <taxon>Pseudomonadota</taxon>
        <taxon>Gammaproteobacteria</taxon>
        <taxon>SAR86 cluster</taxon>
    </lineage>
</organism>
<evidence type="ECO:0000313" key="15">
    <source>
        <dbReference type="Proteomes" id="UP000754644"/>
    </source>
</evidence>
<evidence type="ECO:0000313" key="14">
    <source>
        <dbReference type="EMBL" id="NQV64708.1"/>
    </source>
</evidence>
<feature type="transmembrane region" description="Helical" evidence="11">
    <location>
        <begin position="180"/>
        <end position="199"/>
    </location>
</feature>
<evidence type="ECO:0000256" key="9">
    <source>
        <dbReference type="ARBA" id="ARBA00023201"/>
    </source>
</evidence>
<evidence type="ECO:0000256" key="2">
    <source>
        <dbReference type="ARBA" id="ARBA00022448"/>
    </source>
</evidence>
<evidence type="ECO:0000256" key="7">
    <source>
        <dbReference type="ARBA" id="ARBA00023065"/>
    </source>
</evidence>
<comment type="similarity">
    <text evidence="10">Belongs to the NhaD Na(+)/H(+) (TC 2.A.62) antiporter family.</text>
</comment>
<keyword evidence="7" id="KW-0406">Ion transport</keyword>
<dbReference type="GO" id="GO:0006814">
    <property type="term" value="P:sodium ion transport"/>
    <property type="evidence" value="ECO:0007669"/>
    <property type="project" value="UniProtKB-KW"/>
</dbReference>
<feature type="transmembrane region" description="Helical" evidence="11">
    <location>
        <begin position="437"/>
        <end position="457"/>
    </location>
</feature>
<dbReference type="NCBIfam" id="NF038006">
    <property type="entry name" value="NhaD_1"/>
    <property type="match status" value="2"/>
</dbReference>
<evidence type="ECO:0000256" key="4">
    <source>
        <dbReference type="ARBA" id="ARBA00022692"/>
    </source>
</evidence>
<evidence type="ECO:0000256" key="11">
    <source>
        <dbReference type="SAM" id="Phobius"/>
    </source>
</evidence>
<reference evidence="14" key="1">
    <citation type="submission" date="2020-05" db="EMBL/GenBank/DDBJ databases">
        <title>Sulfur intermediates as new biogeochemical hubs in an aquatic model microbial ecosystem.</title>
        <authorList>
            <person name="Vigneron A."/>
        </authorList>
    </citation>
    <scope>NUCLEOTIDE SEQUENCE</scope>
    <source>
        <strain evidence="14">Bin.250</strain>
    </source>
</reference>
<dbReference type="GO" id="GO:0015297">
    <property type="term" value="F:antiporter activity"/>
    <property type="evidence" value="ECO:0007669"/>
    <property type="project" value="UniProtKB-KW"/>
</dbReference>
<evidence type="ECO:0000256" key="12">
    <source>
        <dbReference type="SAM" id="SignalP"/>
    </source>
</evidence>
<feature type="domain" description="Citrate transporter-like" evidence="13">
    <location>
        <begin position="51"/>
        <end position="407"/>
    </location>
</feature>
<feature type="transmembrane region" description="Helical" evidence="11">
    <location>
        <begin position="102"/>
        <end position="120"/>
    </location>
</feature>
<keyword evidence="4 11" id="KW-0812">Transmembrane</keyword>
<feature type="transmembrane region" description="Helical" evidence="11">
    <location>
        <begin position="365"/>
        <end position="387"/>
    </location>
</feature>
<name>A0A973A8G8_9GAMM</name>
<feature type="transmembrane region" description="Helical" evidence="11">
    <location>
        <begin position="399"/>
        <end position="425"/>
    </location>
</feature>
<keyword evidence="5 11" id="KW-1133">Transmembrane helix</keyword>
<feature type="chain" id="PRO_5036879241" evidence="12">
    <location>
        <begin position="26"/>
        <end position="461"/>
    </location>
</feature>
<protein>
    <submittedName>
        <fullName evidence="14">Sodium:proton antiporter NhaD</fullName>
    </submittedName>
</protein>
<keyword evidence="2" id="KW-0813">Transport</keyword>
<feature type="transmembrane region" description="Helical" evidence="11">
    <location>
        <begin position="220"/>
        <end position="241"/>
    </location>
</feature>
<feature type="transmembrane region" description="Helical" evidence="11">
    <location>
        <begin position="285"/>
        <end position="304"/>
    </location>
</feature>
<evidence type="ECO:0000256" key="8">
    <source>
        <dbReference type="ARBA" id="ARBA00023136"/>
    </source>
</evidence>
<keyword evidence="12" id="KW-0732">Signal</keyword>
<evidence type="ECO:0000256" key="10">
    <source>
        <dbReference type="ARBA" id="ARBA00025753"/>
    </source>
</evidence>
<dbReference type="InterPro" id="IPR045016">
    <property type="entry name" value="NhaD-like"/>
</dbReference>
<evidence type="ECO:0000256" key="1">
    <source>
        <dbReference type="ARBA" id="ARBA00004141"/>
    </source>
</evidence>
<keyword evidence="8 11" id="KW-0472">Membrane</keyword>
<proteinExistence type="inferred from homology"/>
<keyword evidence="3" id="KW-0050">Antiport</keyword>
<evidence type="ECO:0000256" key="3">
    <source>
        <dbReference type="ARBA" id="ARBA00022449"/>
    </source>
</evidence>
<evidence type="ECO:0000259" key="13">
    <source>
        <dbReference type="Pfam" id="PF03600"/>
    </source>
</evidence>
<dbReference type="PANTHER" id="PTHR43269:SF2">
    <property type="entry name" value="SODIUM_PROTON ANTIPORTER 1-RELATED"/>
    <property type="match status" value="1"/>
</dbReference>
<feature type="signal peptide" evidence="12">
    <location>
        <begin position="1"/>
        <end position="25"/>
    </location>
</feature>
<dbReference type="GO" id="GO:0016020">
    <property type="term" value="C:membrane"/>
    <property type="evidence" value="ECO:0007669"/>
    <property type="project" value="UniProtKB-SubCell"/>
</dbReference>
<evidence type="ECO:0000256" key="5">
    <source>
        <dbReference type="ARBA" id="ARBA00022989"/>
    </source>
</evidence>
<comment type="subcellular location">
    <subcellularLocation>
        <location evidence="1">Membrane</location>
        <topology evidence="1">Multi-pass membrane protein</topology>
    </subcellularLocation>
</comment>
<feature type="transmembrane region" description="Helical" evidence="11">
    <location>
        <begin position="66"/>
        <end position="82"/>
    </location>
</feature>
<dbReference type="EMBL" id="JABMOJ010000183">
    <property type="protein sequence ID" value="NQV64708.1"/>
    <property type="molecule type" value="Genomic_DNA"/>
</dbReference>
<keyword evidence="6" id="KW-0915">Sodium</keyword>
<feature type="transmembrane region" description="Helical" evidence="11">
    <location>
        <begin position="34"/>
        <end position="54"/>
    </location>
</feature>
<dbReference type="PANTHER" id="PTHR43269">
    <property type="entry name" value="SODIUM/PROTON ANTIPORTER 1-RELATED"/>
    <property type="match status" value="1"/>
</dbReference>
<dbReference type="Proteomes" id="UP000754644">
    <property type="component" value="Unassembled WGS sequence"/>
</dbReference>
<feature type="transmembrane region" description="Helical" evidence="11">
    <location>
        <begin position="332"/>
        <end position="353"/>
    </location>
</feature>
<dbReference type="AlphaFoldDB" id="A0A973A8G8"/>
<comment type="caution">
    <text evidence="14">The sequence shown here is derived from an EMBL/GenBank/DDBJ whole genome shotgun (WGS) entry which is preliminary data.</text>
</comment>
<sequence>MRTILGFIGLLFANGVLASTGAAEAGPNNMGLTGNYLGLLCIAIFVLAYAFVMVEEFIHLPKSKPVILAAGLIWIIVGYMSATYQSDSLQLEAIVEHNLTEYAALFLFLLVAMTYINAMTERNVFEALRCWLIRRQFGYRKLFWITGLFAFFLSPIADNLTTALLMGAVVLAVGSDNPKFVALGCINIVVAANAGGAFSPFGDITTLMVWQSGHATFFEFFALFVPAVVNFMVPATLMSFAVPDGNPQAGSDVDVPMKRGALIICGLFFCTIATAVSFEQFLHLPPFLGMMFGMSYLFMFAYYIKMSSPEEHEDFSQFNIFNKVAQAEWDTLFFFFGVIFCVGGLGFIGYLEIMSSYFYGGWGATNANIAMGVISAVIDNIPVMFAILTMEPEMSHYQWLLITLTCGVGGSLLSIGSAAGVALMGQARGAYTFFSHLKWTWAIALGYIASIYTHYLLNSTM</sequence>